<protein>
    <submittedName>
        <fullName evidence="2">Uncharacterized protein</fullName>
    </submittedName>
</protein>
<feature type="compositionally biased region" description="Basic residues" evidence="1">
    <location>
        <begin position="42"/>
        <end position="51"/>
    </location>
</feature>
<dbReference type="Proteomes" id="UP000269945">
    <property type="component" value="Unassembled WGS sequence"/>
</dbReference>
<feature type="region of interest" description="Disordered" evidence="1">
    <location>
        <begin position="1"/>
        <end position="69"/>
    </location>
</feature>
<feature type="non-terminal residue" evidence="2">
    <location>
        <position position="1"/>
    </location>
</feature>
<dbReference type="AlphaFoldDB" id="A0A9X9LRF0"/>
<keyword evidence="3" id="KW-1185">Reference proteome</keyword>
<evidence type="ECO:0000256" key="1">
    <source>
        <dbReference type="SAM" id="MobiDB-lite"/>
    </source>
</evidence>
<organism evidence="2 3">
    <name type="scientific">Gulo gulo</name>
    <name type="common">Wolverine</name>
    <name type="synonym">Gluton</name>
    <dbReference type="NCBI Taxonomy" id="48420"/>
    <lineage>
        <taxon>Eukaryota</taxon>
        <taxon>Metazoa</taxon>
        <taxon>Chordata</taxon>
        <taxon>Craniata</taxon>
        <taxon>Vertebrata</taxon>
        <taxon>Euteleostomi</taxon>
        <taxon>Mammalia</taxon>
        <taxon>Eutheria</taxon>
        <taxon>Laurasiatheria</taxon>
        <taxon>Carnivora</taxon>
        <taxon>Caniformia</taxon>
        <taxon>Musteloidea</taxon>
        <taxon>Mustelidae</taxon>
        <taxon>Guloninae</taxon>
        <taxon>Gulo</taxon>
    </lineage>
</organism>
<accession>A0A9X9LRF0</accession>
<dbReference type="EMBL" id="CYRY02012922">
    <property type="protein sequence ID" value="VCW83814.1"/>
    <property type="molecule type" value="Genomic_DNA"/>
</dbReference>
<comment type="caution">
    <text evidence="2">The sequence shown here is derived from an EMBL/GenBank/DDBJ whole genome shotgun (WGS) entry which is preliminary data.</text>
</comment>
<sequence>AGPALSEGRGPPQLLPEGEPAGRAAAPGALPRLRKPAAATQRGRRGRRVGHHAPDVQRDVGGPSLQGEA</sequence>
<name>A0A9X9LRF0_GULGU</name>
<evidence type="ECO:0000313" key="2">
    <source>
        <dbReference type="EMBL" id="VCW83814.1"/>
    </source>
</evidence>
<gene>
    <name evidence="2" type="ORF">BN2614_LOCUS3</name>
</gene>
<proteinExistence type="predicted"/>
<feature type="compositionally biased region" description="Low complexity" evidence="1">
    <location>
        <begin position="15"/>
        <end position="39"/>
    </location>
</feature>
<evidence type="ECO:0000313" key="3">
    <source>
        <dbReference type="Proteomes" id="UP000269945"/>
    </source>
</evidence>
<reference evidence="2 3" key="1">
    <citation type="submission" date="2018-10" db="EMBL/GenBank/DDBJ databases">
        <authorList>
            <person name="Ekblom R."/>
            <person name="Jareborg N."/>
        </authorList>
    </citation>
    <scope>NUCLEOTIDE SEQUENCE [LARGE SCALE GENOMIC DNA]</scope>
    <source>
        <tissue evidence="2">Muscle</tissue>
    </source>
</reference>